<evidence type="ECO:0000313" key="1">
    <source>
        <dbReference type="EMBL" id="GFO44676.1"/>
    </source>
</evidence>
<gene>
    <name evidence="1" type="ORF">PoB_007118100</name>
</gene>
<dbReference type="EMBL" id="BLXT01007982">
    <property type="protein sequence ID" value="GFO44676.1"/>
    <property type="molecule type" value="Genomic_DNA"/>
</dbReference>
<proteinExistence type="predicted"/>
<organism evidence="1 2">
    <name type="scientific">Plakobranchus ocellatus</name>
    <dbReference type="NCBI Taxonomy" id="259542"/>
    <lineage>
        <taxon>Eukaryota</taxon>
        <taxon>Metazoa</taxon>
        <taxon>Spiralia</taxon>
        <taxon>Lophotrochozoa</taxon>
        <taxon>Mollusca</taxon>
        <taxon>Gastropoda</taxon>
        <taxon>Heterobranchia</taxon>
        <taxon>Euthyneura</taxon>
        <taxon>Panpulmonata</taxon>
        <taxon>Sacoglossa</taxon>
        <taxon>Placobranchoidea</taxon>
        <taxon>Plakobranchidae</taxon>
        <taxon>Plakobranchus</taxon>
    </lineage>
</organism>
<dbReference type="Proteomes" id="UP000735302">
    <property type="component" value="Unassembled WGS sequence"/>
</dbReference>
<keyword evidence="2" id="KW-1185">Reference proteome</keyword>
<name>A0AAV4DKG8_9GAST</name>
<evidence type="ECO:0000313" key="2">
    <source>
        <dbReference type="Proteomes" id="UP000735302"/>
    </source>
</evidence>
<protein>
    <submittedName>
        <fullName evidence="1">Uncharacterized protein</fullName>
    </submittedName>
</protein>
<sequence length="103" mass="11525">MRAARLLSEEINLSQSLQTKMYSIANSSSLQPQRSPQPPRGVLHVVGVDRTFHNNSDLCNQVAAISLKYIFIDAPRRPLIATVDSASSHKMHKIKLPQDNYIV</sequence>
<reference evidence="1 2" key="1">
    <citation type="journal article" date="2021" name="Elife">
        <title>Chloroplast acquisition without the gene transfer in kleptoplastic sea slugs, Plakobranchus ocellatus.</title>
        <authorList>
            <person name="Maeda T."/>
            <person name="Takahashi S."/>
            <person name="Yoshida T."/>
            <person name="Shimamura S."/>
            <person name="Takaki Y."/>
            <person name="Nagai Y."/>
            <person name="Toyoda A."/>
            <person name="Suzuki Y."/>
            <person name="Arimoto A."/>
            <person name="Ishii H."/>
            <person name="Satoh N."/>
            <person name="Nishiyama T."/>
            <person name="Hasebe M."/>
            <person name="Maruyama T."/>
            <person name="Minagawa J."/>
            <person name="Obokata J."/>
            <person name="Shigenobu S."/>
        </authorList>
    </citation>
    <scope>NUCLEOTIDE SEQUENCE [LARGE SCALE GENOMIC DNA]</scope>
</reference>
<dbReference type="AlphaFoldDB" id="A0AAV4DKG8"/>
<accession>A0AAV4DKG8</accession>
<comment type="caution">
    <text evidence="1">The sequence shown here is derived from an EMBL/GenBank/DDBJ whole genome shotgun (WGS) entry which is preliminary data.</text>
</comment>